<proteinExistence type="predicted"/>
<sequence length="70" mass="7726">FALCGATFSALKAKGSILDMTKADELRRRAAARTRMIKEPITNEPSKEVMKRLLVGERAGSELNALFDDD</sequence>
<dbReference type="EMBL" id="BARS01003204">
    <property type="protein sequence ID" value="GAF79203.1"/>
    <property type="molecule type" value="Genomic_DNA"/>
</dbReference>
<accession>X0SDR4</accession>
<name>X0SDR4_9ZZZZ</name>
<evidence type="ECO:0000313" key="1">
    <source>
        <dbReference type="EMBL" id="GAF79203.1"/>
    </source>
</evidence>
<gene>
    <name evidence="1" type="ORF">S01H1_06178</name>
</gene>
<protein>
    <submittedName>
        <fullName evidence="1">Uncharacterized protein</fullName>
    </submittedName>
</protein>
<comment type="caution">
    <text evidence="1">The sequence shown here is derived from an EMBL/GenBank/DDBJ whole genome shotgun (WGS) entry which is preliminary data.</text>
</comment>
<feature type="non-terminal residue" evidence="1">
    <location>
        <position position="1"/>
    </location>
</feature>
<organism evidence="1">
    <name type="scientific">marine sediment metagenome</name>
    <dbReference type="NCBI Taxonomy" id="412755"/>
    <lineage>
        <taxon>unclassified sequences</taxon>
        <taxon>metagenomes</taxon>
        <taxon>ecological metagenomes</taxon>
    </lineage>
</organism>
<dbReference type="AlphaFoldDB" id="X0SDR4"/>
<reference evidence="1" key="1">
    <citation type="journal article" date="2014" name="Front. Microbiol.">
        <title>High frequency of phylogenetically diverse reductive dehalogenase-homologous genes in deep subseafloor sedimentary metagenomes.</title>
        <authorList>
            <person name="Kawai M."/>
            <person name="Futagami T."/>
            <person name="Toyoda A."/>
            <person name="Takaki Y."/>
            <person name="Nishi S."/>
            <person name="Hori S."/>
            <person name="Arai W."/>
            <person name="Tsubouchi T."/>
            <person name="Morono Y."/>
            <person name="Uchiyama I."/>
            <person name="Ito T."/>
            <person name="Fujiyama A."/>
            <person name="Inagaki F."/>
            <person name="Takami H."/>
        </authorList>
    </citation>
    <scope>NUCLEOTIDE SEQUENCE</scope>
    <source>
        <strain evidence="1">Expedition CK06-06</strain>
    </source>
</reference>